<evidence type="ECO:0008006" key="2">
    <source>
        <dbReference type="Google" id="ProtNLM"/>
    </source>
</evidence>
<comment type="caution">
    <text evidence="1">The sequence shown here is derived from an EMBL/GenBank/DDBJ whole genome shotgun (WGS) entry which is preliminary data.</text>
</comment>
<accession>A0A0F9KYU9</accession>
<sequence>MLYLIGLGLNEKGISLEGLEAVKKCEKVYLESYTAEIPYSKEDLEKEGYGEYRKLFEK</sequence>
<dbReference type="Gene3D" id="3.40.1010.10">
    <property type="entry name" value="Cobalt-precorrin-4 Transmethylase, Domain 1"/>
    <property type="match status" value="1"/>
</dbReference>
<dbReference type="AlphaFoldDB" id="A0A0F9KYU9"/>
<dbReference type="InterPro" id="IPR035996">
    <property type="entry name" value="4pyrrol_Methylase_sf"/>
</dbReference>
<dbReference type="GO" id="GO:0017183">
    <property type="term" value="P:protein histidyl modification to diphthamide"/>
    <property type="evidence" value="ECO:0007669"/>
    <property type="project" value="InterPro"/>
</dbReference>
<dbReference type="InterPro" id="IPR014777">
    <property type="entry name" value="4pyrrole_Mease_sub1"/>
</dbReference>
<evidence type="ECO:0000313" key="1">
    <source>
        <dbReference type="EMBL" id="KKM86908.1"/>
    </source>
</evidence>
<gene>
    <name evidence="1" type="ORF">LCGC14_1274180</name>
</gene>
<reference evidence="1" key="1">
    <citation type="journal article" date="2015" name="Nature">
        <title>Complex archaea that bridge the gap between prokaryotes and eukaryotes.</title>
        <authorList>
            <person name="Spang A."/>
            <person name="Saw J.H."/>
            <person name="Jorgensen S.L."/>
            <person name="Zaremba-Niedzwiedzka K."/>
            <person name="Martijn J."/>
            <person name="Lind A.E."/>
            <person name="van Eijk R."/>
            <person name="Schleper C."/>
            <person name="Guy L."/>
            <person name="Ettema T.J."/>
        </authorList>
    </citation>
    <scope>NUCLEOTIDE SEQUENCE</scope>
</reference>
<dbReference type="GO" id="GO:0004164">
    <property type="term" value="F:diphthine synthase activity"/>
    <property type="evidence" value="ECO:0007669"/>
    <property type="project" value="InterPro"/>
</dbReference>
<proteinExistence type="predicted"/>
<dbReference type="EMBL" id="LAZR01007181">
    <property type="protein sequence ID" value="KKM86908.1"/>
    <property type="molecule type" value="Genomic_DNA"/>
</dbReference>
<dbReference type="SUPFAM" id="SSF53790">
    <property type="entry name" value="Tetrapyrrole methylase"/>
    <property type="match status" value="1"/>
</dbReference>
<dbReference type="InterPro" id="IPR004551">
    <property type="entry name" value="Dphthn_synthase"/>
</dbReference>
<protein>
    <recommendedName>
        <fullName evidence="2">Diphthine synthase</fullName>
    </recommendedName>
</protein>
<organism evidence="1">
    <name type="scientific">marine sediment metagenome</name>
    <dbReference type="NCBI Taxonomy" id="412755"/>
    <lineage>
        <taxon>unclassified sequences</taxon>
        <taxon>metagenomes</taxon>
        <taxon>ecological metagenomes</taxon>
    </lineage>
</organism>
<dbReference type="PANTHER" id="PTHR10882:SF0">
    <property type="entry name" value="DIPHTHINE METHYL ESTER SYNTHASE"/>
    <property type="match status" value="1"/>
</dbReference>
<name>A0A0F9KYU9_9ZZZZ</name>
<dbReference type="PANTHER" id="PTHR10882">
    <property type="entry name" value="DIPHTHINE SYNTHASE"/>
    <property type="match status" value="1"/>
</dbReference>